<sequence length="391" mass="44053">MAVFVERFVGKLLTRSRTSPLQFALKFPPKLLPSVNNPILKMWNLVISRAEHWDRVNFCITPDTQPLLSALKGRLDVLQHLVIDATRIDTNKIEALDAFAYFPRLTSFRSVRYPLYHLNLPWDQLREVDITDAGVHPIHILRRTPLVETAEFTGGQHSIATAAQTSVLLPHLHTLLLVPSNDPLPYLTLPALKNTLLPSKNTATCFRNLSSLILRSACALESFSIAEIGNDLITVERLIEALHRMPSLTRLRITSQMEGCSALYNVLALRATDPSSFAILPQLQHLHVHVGRRSAITPSFVTFIEARENREGEISPDSKSSTLRQIDMLSFGSHIGRTSRALRRRLRDIVERGRIKVLLPDEMRNSWLNKGSGYLEGNRNTLGFDLLDIGD</sequence>
<accession>A0ABR3JPU6</accession>
<proteinExistence type="predicted"/>
<name>A0ABR3JPU6_9AGAR</name>
<keyword evidence="2" id="KW-1185">Reference proteome</keyword>
<protein>
    <recommendedName>
        <fullName evidence="3">F-box domain-containing protein</fullName>
    </recommendedName>
</protein>
<evidence type="ECO:0000313" key="1">
    <source>
        <dbReference type="EMBL" id="KAL0957843.1"/>
    </source>
</evidence>
<dbReference type="Gene3D" id="3.80.10.10">
    <property type="entry name" value="Ribonuclease Inhibitor"/>
    <property type="match status" value="1"/>
</dbReference>
<evidence type="ECO:0008006" key="3">
    <source>
        <dbReference type="Google" id="ProtNLM"/>
    </source>
</evidence>
<dbReference type="InterPro" id="IPR032675">
    <property type="entry name" value="LRR_dom_sf"/>
</dbReference>
<dbReference type="Proteomes" id="UP001556367">
    <property type="component" value="Unassembled WGS sequence"/>
</dbReference>
<reference evidence="2" key="1">
    <citation type="submission" date="2024-06" db="EMBL/GenBank/DDBJ databases">
        <title>Multi-omics analyses provide insights into the biosynthesis of the anticancer antibiotic pleurotin in Hohenbuehelia grisea.</title>
        <authorList>
            <person name="Weaver J.A."/>
            <person name="Alberti F."/>
        </authorList>
    </citation>
    <scope>NUCLEOTIDE SEQUENCE [LARGE SCALE GENOMIC DNA]</scope>
    <source>
        <strain evidence="2">T-177</strain>
    </source>
</reference>
<organism evidence="1 2">
    <name type="scientific">Hohenbuehelia grisea</name>
    <dbReference type="NCBI Taxonomy" id="104357"/>
    <lineage>
        <taxon>Eukaryota</taxon>
        <taxon>Fungi</taxon>
        <taxon>Dikarya</taxon>
        <taxon>Basidiomycota</taxon>
        <taxon>Agaricomycotina</taxon>
        <taxon>Agaricomycetes</taxon>
        <taxon>Agaricomycetidae</taxon>
        <taxon>Agaricales</taxon>
        <taxon>Pleurotineae</taxon>
        <taxon>Pleurotaceae</taxon>
        <taxon>Hohenbuehelia</taxon>
    </lineage>
</organism>
<comment type="caution">
    <text evidence="1">The sequence shown here is derived from an EMBL/GenBank/DDBJ whole genome shotgun (WGS) entry which is preliminary data.</text>
</comment>
<gene>
    <name evidence="1" type="ORF">HGRIS_000028</name>
</gene>
<dbReference type="EMBL" id="JASNQZ010000004">
    <property type="protein sequence ID" value="KAL0957843.1"/>
    <property type="molecule type" value="Genomic_DNA"/>
</dbReference>
<evidence type="ECO:0000313" key="2">
    <source>
        <dbReference type="Proteomes" id="UP001556367"/>
    </source>
</evidence>